<gene>
    <name evidence="1" type="ORF">CSSPTR1EN2_LOCUS2712</name>
</gene>
<protein>
    <submittedName>
        <fullName evidence="1">Uncharacterized protein</fullName>
    </submittedName>
</protein>
<dbReference type="Proteomes" id="UP001497512">
    <property type="component" value="Chromosome 10"/>
</dbReference>
<accession>A0ABP0TFN2</accession>
<name>A0ABP0TFN2_9BRYO</name>
<sequence length="73" mass="8090">MDASWDASAPAGALLFRTRAEMFTSYPCFAFYSISVGPTSSAAASDRYHRQKTEDSSFQKMGNLLQLDSSQFH</sequence>
<evidence type="ECO:0000313" key="1">
    <source>
        <dbReference type="EMBL" id="CAK9194811.1"/>
    </source>
</evidence>
<evidence type="ECO:0000313" key="2">
    <source>
        <dbReference type="Proteomes" id="UP001497512"/>
    </source>
</evidence>
<proteinExistence type="predicted"/>
<keyword evidence="2" id="KW-1185">Reference proteome</keyword>
<organism evidence="1 2">
    <name type="scientific">Sphagnum troendelagicum</name>
    <dbReference type="NCBI Taxonomy" id="128251"/>
    <lineage>
        <taxon>Eukaryota</taxon>
        <taxon>Viridiplantae</taxon>
        <taxon>Streptophyta</taxon>
        <taxon>Embryophyta</taxon>
        <taxon>Bryophyta</taxon>
        <taxon>Sphagnophytina</taxon>
        <taxon>Sphagnopsida</taxon>
        <taxon>Sphagnales</taxon>
        <taxon>Sphagnaceae</taxon>
        <taxon>Sphagnum</taxon>
    </lineage>
</organism>
<dbReference type="EMBL" id="OZ019902">
    <property type="protein sequence ID" value="CAK9194811.1"/>
    <property type="molecule type" value="Genomic_DNA"/>
</dbReference>
<reference evidence="1" key="1">
    <citation type="submission" date="2024-02" db="EMBL/GenBank/DDBJ databases">
        <authorList>
            <consortium name="ELIXIR-Norway"/>
            <consortium name="Elixir Norway"/>
        </authorList>
    </citation>
    <scope>NUCLEOTIDE SEQUENCE</scope>
</reference>